<dbReference type="EMBL" id="JAJJMB010004448">
    <property type="protein sequence ID" value="KAI3942949.1"/>
    <property type="molecule type" value="Genomic_DNA"/>
</dbReference>
<accession>A0AAD4T897</accession>
<feature type="region of interest" description="Disordered" evidence="2">
    <location>
        <begin position="515"/>
        <end position="541"/>
    </location>
</feature>
<evidence type="ECO:0000313" key="3">
    <source>
        <dbReference type="EMBL" id="KAI3942949.1"/>
    </source>
</evidence>
<dbReference type="Proteomes" id="UP001202328">
    <property type="component" value="Unassembled WGS sequence"/>
</dbReference>
<dbReference type="AlphaFoldDB" id="A0AAD4T897"/>
<feature type="compositionally biased region" description="Polar residues" evidence="2">
    <location>
        <begin position="701"/>
        <end position="713"/>
    </location>
</feature>
<name>A0AAD4T897_9MAGN</name>
<feature type="region of interest" description="Disordered" evidence="2">
    <location>
        <begin position="678"/>
        <end position="746"/>
    </location>
</feature>
<evidence type="ECO:0000256" key="2">
    <source>
        <dbReference type="SAM" id="MobiDB-lite"/>
    </source>
</evidence>
<feature type="compositionally biased region" description="Polar residues" evidence="2">
    <location>
        <begin position="525"/>
        <end position="535"/>
    </location>
</feature>
<feature type="compositionally biased region" description="Polar residues" evidence="2">
    <location>
        <begin position="595"/>
        <end position="606"/>
    </location>
</feature>
<sequence>MDIVVKYYESEMRKKDDEIDYWKRKSFVLQSQCGIQEDAYKAKVDALCAQLQEKKLDYYLVQSKLKDLTNGISTTQDDELKYKTMCDKLNQHIEELKTRCKESELKDLTNGISTSQNDELKYKMMCDKLNEQIEELKMRCKEWVSEVELKLKCEVDLERQLKDCKAQYSEMYEELKRYKTTCDQLNEQNEEFKRRCKELVMQAESRLEKQVDLETQLNEQKEEFERRSKELATQAELRLEKPLNEQKEEFERRSKELAAQVESRLEQQVDLEKQLNEQKEEFERRSKELAAQAESRLEKQVVLEKQLNDYKAKYGEMYVRFKEGRERVAALENDLKEYMRICSELNEQVESSEEKVRATSSEAGKCIDKLTKEIVHLGDEKRKVEDESEDLKTKFRELESKTALYLKELGDYEVKCHGLSVELKEKELEFVEYQSKLKNLVLTTNALVDELEGYKMAVNGLKEQIMGLAEDRKVFSEREKKAEERIAHLQEVIKSLVEEKCNQLTRESKLYSSSQIDRDKHVSGPINTTKQSEPSVNLKGVEGNAASPIKMEIANPEIEEREIALFKLDNFKPAGVSQMCSNEDDKEIKPKHTCDTGSTQRLNVSTSKRERLPETVTTDSDERKMKKLKELTVSPTPNITPMNICAGDIAPSSKCQNAEEYIAKLQQKLVSRKMCAEKKSQADGTSKVENTLPDCLEMGGRSSQDKAGSLTTENDGDKVTEEANSDSGGDSDTEDAEDVDYLKLYM</sequence>
<organism evidence="3 4">
    <name type="scientific">Papaver atlanticum</name>
    <dbReference type="NCBI Taxonomy" id="357466"/>
    <lineage>
        <taxon>Eukaryota</taxon>
        <taxon>Viridiplantae</taxon>
        <taxon>Streptophyta</taxon>
        <taxon>Embryophyta</taxon>
        <taxon>Tracheophyta</taxon>
        <taxon>Spermatophyta</taxon>
        <taxon>Magnoliopsida</taxon>
        <taxon>Ranunculales</taxon>
        <taxon>Papaveraceae</taxon>
        <taxon>Papaveroideae</taxon>
        <taxon>Papaver</taxon>
    </lineage>
</organism>
<gene>
    <name evidence="3" type="ORF">MKW98_005461</name>
</gene>
<feature type="region of interest" description="Disordered" evidence="2">
    <location>
        <begin position="582"/>
        <end position="622"/>
    </location>
</feature>
<feature type="coiled-coil region" evidence="1">
    <location>
        <begin position="321"/>
        <end position="443"/>
    </location>
</feature>
<keyword evidence="1" id="KW-0175">Coiled coil</keyword>
<protein>
    <submittedName>
        <fullName evidence="3">Uncharacterized protein</fullName>
    </submittedName>
</protein>
<evidence type="ECO:0000313" key="4">
    <source>
        <dbReference type="Proteomes" id="UP001202328"/>
    </source>
</evidence>
<comment type="caution">
    <text evidence="3">The sequence shown here is derived from an EMBL/GenBank/DDBJ whole genome shotgun (WGS) entry which is preliminary data.</text>
</comment>
<reference evidence="3" key="1">
    <citation type="submission" date="2022-04" db="EMBL/GenBank/DDBJ databases">
        <title>A functionally conserved STORR gene fusion in Papaver species that diverged 16.8 million years ago.</title>
        <authorList>
            <person name="Catania T."/>
        </authorList>
    </citation>
    <scope>NUCLEOTIDE SEQUENCE</scope>
    <source>
        <strain evidence="3">S-188037</strain>
    </source>
</reference>
<feature type="compositionally biased region" description="Acidic residues" evidence="2">
    <location>
        <begin position="729"/>
        <end position="739"/>
    </location>
</feature>
<evidence type="ECO:0000256" key="1">
    <source>
        <dbReference type="SAM" id="Coils"/>
    </source>
</evidence>
<proteinExistence type="predicted"/>
<feature type="coiled-coil region" evidence="1">
    <location>
        <begin position="86"/>
        <end position="292"/>
    </location>
</feature>
<keyword evidence="4" id="KW-1185">Reference proteome</keyword>